<feature type="transmembrane region" description="Helical" evidence="6">
    <location>
        <begin position="63"/>
        <end position="86"/>
    </location>
</feature>
<feature type="transmembrane region" description="Helical" evidence="6">
    <location>
        <begin position="29"/>
        <end position="51"/>
    </location>
</feature>
<dbReference type="InterPro" id="IPR013525">
    <property type="entry name" value="ABC2_TM"/>
</dbReference>
<keyword evidence="9" id="KW-1185">Reference proteome</keyword>
<dbReference type="InterPro" id="IPR000412">
    <property type="entry name" value="ABC_2_transport"/>
</dbReference>
<dbReference type="GO" id="GO:0140359">
    <property type="term" value="F:ABC-type transporter activity"/>
    <property type="evidence" value="ECO:0007669"/>
    <property type="project" value="InterPro"/>
</dbReference>
<evidence type="ECO:0000256" key="2">
    <source>
        <dbReference type="ARBA" id="ARBA00022692"/>
    </source>
</evidence>
<dbReference type="PROSITE" id="PS51012">
    <property type="entry name" value="ABC_TM2"/>
    <property type="match status" value="1"/>
</dbReference>
<keyword evidence="3 6" id="KW-1133">Transmembrane helix</keyword>
<keyword evidence="2 6" id="KW-0812">Transmembrane</keyword>
<dbReference type="InterPro" id="IPR051784">
    <property type="entry name" value="Nod_factor_ABC_transporter"/>
</dbReference>
<keyword evidence="6" id="KW-0813">Transport</keyword>
<evidence type="ECO:0000259" key="7">
    <source>
        <dbReference type="PROSITE" id="PS51012"/>
    </source>
</evidence>
<evidence type="ECO:0000256" key="5">
    <source>
        <dbReference type="ARBA" id="ARBA00023251"/>
    </source>
</evidence>
<protein>
    <recommendedName>
        <fullName evidence="6">Transport permease protein</fullName>
    </recommendedName>
</protein>
<feature type="transmembrane region" description="Helical" evidence="6">
    <location>
        <begin position="116"/>
        <end position="137"/>
    </location>
</feature>
<dbReference type="PRINTS" id="PR00164">
    <property type="entry name" value="ABC2TRNSPORT"/>
</dbReference>
<dbReference type="Pfam" id="PF01061">
    <property type="entry name" value="ABC2_membrane"/>
    <property type="match status" value="1"/>
</dbReference>
<sequence length="263" mass="28355">MAQRAHRFGTWYHAEAVLRSMRAFIVPGLLNAVGQPLLYIIAMGLGLGALVGNGVGTVDGVDYLTFVTPALLVSTVVMSVSGEMTYPVMAGFKWMRTYYGPAATGLRPAQIAAGHLLAVVIRFVVQCTIFWVIAVAFGATSLGWSVLMVPIGVLAATAFGAPLQAYAASLEGEGFQFSFVQRFIVMPMFLFSGTFFPLSVMPVYLQWIGWLSPVWHGTQLARLASYGASGPGWLIAVHVLVLVAATLAGVMWARRVYTRRLTS</sequence>
<dbReference type="PIRSF" id="PIRSF006648">
    <property type="entry name" value="DrrB"/>
    <property type="match status" value="1"/>
</dbReference>
<dbReference type="KEGG" id="halt:IM660_00200"/>
<dbReference type="PANTHER" id="PTHR43229:SF2">
    <property type="entry name" value="NODULATION PROTEIN J"/>
    <property type="match status" value="1"/>
</dbReference>
<evidence type="ECO:0000256" key="1">
    <source>
        <dbReference type="ARBA" id="ARBA00004141"/>
    </source>
</evidence>
<dbReference type="EMBL" id="CP063169">
    <property type="protein sequence ID" value="QOR72509.1"/>
    <property type="molecule type" value="Genomic_DNA"/>
</dbReference>
<comment type="subcellular location">
    <subcellularLocation>
        <location evidence="6">Cell membrane</location>
        <topology evidence="6">Multi-pass membrane protein</topology>
    </subcellularLocation>
    <subcellularLocation>
        <location evidence="1">Membrane</location>
        <topology evidence="1">Multi-pass membrane protein</topology>
    </subcellularLocation>
</comment>
<dbReference type="AlphaFoldDB" id="A0A7M1SY83"/>
<feature type="transmembrane region" description="Helical" evidence="6">
    <location>
        <begin position="233"/>
        <end position="253"/>
    </location>
</feature>
<dbReference type="InterPro" id="IPR047817">
    <property type="entry name" value="ABC2_TM_bact-type"/>
</dbReference>
<evidence type="ECO:0000256" key="6">
    <source>
        <dbReference type="RuleBase" id="RU361157"/>
    </source>
</evidence>
<name>A0A7M1SY83_9MICO</name>
<comment type="similarity">
    <text evidence="6">Belongs to the ABC-2 integral membrane protein family.</text>
</comment>
<organism evidence="8 9">
    <name type="scientific">Ruania alkalisoli</name>
    <dbReference type="NCBI Taxonomy" id="2779775"/>
    <lineage>
        <taxon>Bacteria</taxon>
        <taxon>Bacillati</taxon>
        <taxon>Actinomycetota</taxon>
        <taxon>Actinomycetes</taxon>
        <taxon>Micrococcales</taxon>
        <taxon>Ruaniaceae</taxon>
        <taxon>Ruania</taxon>
    </lineage>
</organism>
<accession>A0A7M1SY83</accession>
<reference evidence="8 9" key="1">
    <citation type="submission" date="2020-10" db="EMBL/GenBank/DDBJ databases">
        <title>Haloactinobacterium sp. RN3S43, a bacterium isolated from saline soil.</title>
        <authorList>
            <person name="Sun J.-Q."/>
        </authorList>
    </citation>
    <scope>NUCLEOTIDE SEQUENCE [LARGE SCALE GENOMIC DNA]</scope>
    <source>
        <strain evidence="8 9">RN3S43</strain>
    </source>
</reference>
<evidence type="ECO:0000313" key="8">
    <source>
        <dbReference type="EMBL" id="QOR72509.1"/>
    </source>
</evidence>
<evidence type="ECO:0000256" key="3">
    <source>
        <dbReference type="ARBA" id="ARBA00022989"/>
    </source>
</evidence>
<keyword evidence="6" id="KW-1003">Cell membrane</keyword>
<gene>
    <name evidence="8" type="ORF">IM660_00200</name>
</gene>
<dbReference type="Proteomes" id="UP000593758">
    <property type="component" value="Chromosome"/>
</dbReference>
<feature type="transmembrane region" description="Helical" evidence="6">
    <location>
        <begin position="143"/>
        <end position="163"/>
    </location>
</feature>
<dbReference type="GO" id="GO:0043190">
    <property type="term" value="C:ATP-binding cassette (ABC) transporter complex"/>
    <property type="evidence" value="ECO:0007669"/>
    <property type="project" value="InterPro"/>
</dbReference>
<feature type="domain" description="ABC transmembrane type-2" evidence="7">
    <location>
        <begin position="27"/>
        <end position="260"/>
    </location>
</feature>
<dbReference type="PANTHER" id="PTHR43229">
    <property type="entry name" value="NODULATION PROTEIN J"/>
    <property type="match status" value="1"/>
</dbReference>
<evidence type="ECO:0000256" key="4">
    <source>
        <dbReference type="ARBA" id="ARBA00023136"/>
    </source>
</evidence>
<feature type="transmembrane region" description="Helical" evidence="6">
    <location>
        <begin position="183"/>
        <end position="205"/>
    </location>
</feature>
<proteinExistence type="inferred from homology"/>
<dbReference type="GO" id="GO:0046677">
    <property type="term" value="P:response to antibiotic"/>
    <property type="evidence" value="ECO:0007669"/>
    <property type="project" value="UniProtKB-KW"/>
</dbReference>
<keyword evidence="5" id="KW-0046">Antibiotic resistance</keyword>
<evidence type="ECO:0000313" key="9">
    <source>
        <dbReference type="Proteomes" id="UP000593758"/>
    </source>
</evidence>
<keyword evidence="4 6" id="KW-0472">Membrane</keyword>